<keyword evidence="2 6" id="KW-0255">Endonuclease</keyword>
<evidence type="ECO:0000256" key="6">
    <source>
        <dbReference type="PIRNR" id="PIRNR018267"/>
    </source>
</evidence>
<dbReference type="GO" id="GO:0006298">
    <property type="term" value="P:mismatch repair"/>
    <property type="evidence" value="ECO:0007669"/>
    <property type="project" value="UniProtKB-UniRule"/>
</dbReference>
<accession>V4T7A3</accession>
<keyword evidence="3 6" id="KW-0227">DNA damage</keyword>
<comment type="similarity">
    <text evidence="6">Belongs to the vsr family.</text>
</comment>
<dbReference type="EMBL" id="AWXZ01000043">
    <property type="protein sequence ID" value="ESR22498.1"/>
    <property type="molecule type" value="Genomic_DNA"/>
</dbReference>
<dbReference type="InterPro" id="IPR011335">
    <property type="entry name" value="Restrct_endonuc-II-like"/>
</dbReference>
<dbReference type="Pfam" id="PF03852">
    <property type="entry name" value="Vsr"/>
    <property type="match status" value="1"/>
</dbReference>
<dbReference type="NCBIfam" id="TIGR00632">
    <property type="entry name" value="vsr"/>
    <property type="match status" value="1"/>
</dbReference>
<dbReference type="EC" id="3.1.-.-" evidence="6"/>
<reference evidence="7 8" key="1">
    <citation type="journal article" date="2014" name="Genome Announc.">
        <title>Draft Genome Sequence of Lutibaculum baratangense Strain AMV1T, Isolated from a Mud Volcano in Andamans, India.</title>
        <authorList>
            <person name="Singh A."/>
            <person name="Sreenivas A."/>
            <person name="Sathyanarayana Reddy G."/>
            <person name="Pinnaka A.K."/>
            <person name="Shivaji S."/>
        </authorList>
    </citation>
    <scope>NUCLEOTIDE SEQUENCE [LARGE SCALE GENOMIC DNA]</scope>
    <source>
        <strain evidence="7 8">AMV1</strain>
    </source>
</reference>
<sequence length="149" mass="17542">MLLLLVRTSRYHCRMADRVTPERRSFIMSKVGQKNTAPEMALRRALHARGFRYRLHRRDLPGAPDLVFPSRQKVVFVHGCFWHGHDCRWGRAPKSRGEYWLPKIEANRVRDNLALTKLSDMGWQTFVVWQCELRDPEAAIQRVVAFLND</sequence>
<evidence type="ECO:0000313" key="7">
    <source>
        <dbReference type="EMBL" id="ESR22498.1"/>
    </source>
</evidence>
<dbReference type="PATRIC" id="fig|631454.5.peg.4068"/>
<evidence type="ECO:0000256" key="3">
    <source>
        <dbReference type="ARBA" id="ARBA00022763"/>
    </source>
</evidence>
<name>V4T7A3_9HYPH</name>
<dbReference type="CDD" id="cd00221">
    <property type="entry name" value="Vsr"/>
    <property type="match status" value="1"/>
</dbReference>
<evidence type="ECO:0000256" key="4">
    <source>
        <dbReference type="ARBA" id="ARBA00022801"/>
    </source>
</evidence>
<dbReference type="Gene3D" id="3.40.960.10">
    <property type="entry name" value="VSR Endonuclease"/>
    <property type="match status" value="1"/>
</dbReference>
<organism evidence="7 8">
    <name type="scientific">Lutibaculum baratangense AMV1</name>
    <dbReference type="NCBI Taxonomy" id="631454"/>
    <lineage>
        <taxon>Bacteria</taxon>
        <taxon>Pseudomonadati</taxon>
        <taxon>Pseudomonadota</taxon>
        <taxon>Alphaproteobacteria</taxon>
        <taxon>Hyphomicrobiales</taxon>
        <taxon>Tepidamorphaceae</taxon>
        <taxon>Lutibaculum</taxon>
    </lineage>
</organism>
<dbReference type="PIRSF" id="PIRSF018267">
    <property type="entry name" value="VSR_endonuc"/>
    <property type="match status" value="1"/>
</dbReference>
<protein>
    <recommendedName>
        <fullName evidence="6">Very short patch repair endonuclease</fullName>
        <ecNumber evidence="6">3.1.-.-</ecNumber>
    </recommendedName>
</protein>
<comment type="caution">
    <text evidence="7">The sequence shown here is derived from an EMBL/GenBank/DDBJ whole genome shotgun (WGS) entry which is preliminary data.</text>
</comment>
<dbReference type="RefSeq" id="WP_023434226.1">
    <property type="nucleotide sequence ID" value="NZ_AWXZ01000043.1"/>
</dbReference>
<dbReference type="AlphaFoldDB" id="V4T7A3"/>
<evidence type="ECO:0000256" key="2">
    <source>
        <dbReference type="ARBA" id="ARBA00022759"/>
    </source>
</evidence>
<proteinExistence type="inferred from homology"/>
<dbReference type="GO" id="GO:0004519">
    <property type="term" value="F:endonuclease activity"/>
    <property type="evidence" value="ECO:0007669"/>
    <property type="project" value="UniProtKB-KW"/>
</dbReference>
<dbReference type="GO" id="GO:0016787">
    <property type="term" value="F:hydrolase activity"/>
    <property type="evidence" value="ECO:0007669"/>
    <property type="project" value="UniProtKB-KW"/>
</dbReference>
<dbReference type="Proteomes" id="UP000017819">
    <property type="component" value="Unassembled WGS sequence"/>
</dbReference>
<evidence type="ECO:0000256" key="5">
    <source>
        <dbReference type="ARBA" id="ARBA00023204"/>
    </source>
</evidence>
<comment type="function">
    <text evidence="6">May nick specific sequences that contain T:G mispairs resulting from m5C-deamination.</text>
</comment>
<keyword evidence="5 6" id="KW-0234">DNA repair</keyword>
<keyword evidence="8" id="KW-1185">Reference proteome</keyword>
<dbReference type="STRING" id="631454.N177_4122"/>
<dbReference type="REBASE" id="91332">
    <property type="entry name" value="V.LbaAMV1ORF4123P"/>
</dbReference>
<dbReference type="eggNOG" id="COG3727">
    <property type="taxonomic scope" value="Bacteria"/>
</dbReference>
<keyword evidence="4 6" id="KW-0378">Hydrolase</keyword>
<gene>
    <name evidence="7" type="ORF">N177_4122</name>
</gene>
<evidence type="ECO:0000313" key="8">
    <source>
        <dbReference type="Proteomes" id="UP000017819"/>
    </source>
</evidence>
<dbReference type="SUPFAM" id="SSF52980">
    <property type="entry name" value="Restriction endonuclease-like"/>
    <property type="match status" value="1"/>
</dbReference>
<evidence type="ECO:0000256" key="1">
    <source>
        <dbReference type="ARBA" id="ARBA00022722"/>
    </source>
</evidence>
<keyword evidence="1 6" id="KW-0540">Nuclease</keyword>
<dbReference type="InterPro" id="IPR004603">
    <property type="entry name" value="DNA_mismatch_endonuc_vsr"/>
</dbReference>